<accession>A0AA39YIA6</accession>
<protein>
    <recommendedName>
        <fullName evidence="4">Transmembrane protein</fullName>
    </recommendedName>
</protein>
<keyword evidence="1" id="KW-0472">Membrane</keyword>
<gene>
    <name evidence="2" type="ORF">B0T16DRAFT_406232</name>
</gene>
<evidence type="ECO:0008006" key="4">
    <source>
        <dbReference type="Google" id="ProtNLM"/>
    </source>
</evidence>
<evidence type="ECO:0000313" key="3">
    <source>
        <dbReference type="Proteomes" id="UP001174936"/>
    </source>
</evidence>
<feature type="transmembrane region" description="Helical" evidence="1">
    <location>
        <begin position="69"/>
        <end position="89"/>
    </location>
</feature>
<proteinExistence type="predicted"/>
<keyword evidence="1" id="KW-1133">Transmembrane helix</keyword>
<dbReference type="Proteomes" id="UP001174936">
    <property type="component" value="Unassembled WGS sequence"/>
</dbReference>
<organism evidence="2 3">
    <name type="scientific">Cercophora newfieldiana</name>
    <dbReference type="NCBI Taxonomy" id="92897"/>
    <lineage>
        <taxon>Eukaryota</taxon>
        <taxon>Fungi</taxon>
        <taxon>Dikarya</taxon>
        <taxon>Ascomycota</taxon>
        <taxon>Pezizomycotina</taxon>
        <taxon>Sordariomycetes</taxon>
        <taxon>Sordariomycetidae</taxon>
        <taxon>Sordariales</taxon>
        <taxon>Lasiosphaeriaceae</taxon>
        <taxon>Cercophora</taxon>
    </lineage>
</organism>
<name>A0AA39YIA6_9PEZI</name>
<keyword evidence="1" id="KW-0812">Transmembrane</keyword>
<dbReference type="AlphaFoldDB" id="A0AA39YIA6"/>
<sequence>MPLLIRRDEEAKPFAKIRVVDPALQLCFLLCDFSLMLISLRTFCFQRAHNSTSIFFPFLVSELSGHKNLFFLAKLFRLIIGLLFLLGCFALSSENFLSLLFCRFLLGLELLLHHSNSLHLACCRVPDFPLEITHLKLLDELKEVDVVPHRHHLLPLLQYLPRGKQRSFLRKSQACDAGPDEQRDLGFRTLRDELVGQRAKLKKKSATVVEIPLCSAHRRAGGGNEEVAAIPMIGNRGSAYPPDRAQPRGRHVGRAFRTIFV</sequence>
<evidence type="ECO:0000256" key="1">
    <source>
        <dbReference type="SAM" id="Phobius"/>
    </source>
</evidence>
<reference evidence="2" key="1">
    <citation type="submission" date="2023-06" db="EMBL/GenBank/DDBJ databases">
        <title>Genome-scale phylogeny and comparative genomics of the fungal order Sordariales.</title>
        <authorList>
            <consortium name="Lawrence Berkeley National Laboratory"/>
            <person name="Hensen N."/>
            <person name="Bonometti L."/>
            <person name="Westerberg I."/>
            <person name="Brannstrom I.O."/>
            <person name="Guillou S."/>
            <person name="Cros-Aarteil S."/>
            <person name="Calhoun S."/>
            <person name="Haridas S."/>
            <person name="Kuo A."/>
            <person name="Mondo S."/>
            <person name="Pangilinan J."/>
            <person name="Riley R."/>
            <person name="Labutti K."/>
            <person name="Andreopoulos B."/>
            <person name="Lipzen A."/>
            <person name="Chen C."/>
            <person name="Yanf M."/>
            <person name="Daum C."/>
            <person name="Ng V."/>
            <person name="Clum A."/>
            <person name="Steindorff A."/>
            <person name="Ohm R."/>
            <person name="Martin F."/>
            <person name="Silar P."/>
            <person name="Natvig D."/>
            <person name="Lalanne C."/>
            <person name="Gautier V."/>
            <person name="Ament-Velasquez S.L."/>
            <person name="Kruys A."/>
            <person name="Hutchinson M.I."/>
            <person name="Powell A.J."/>
            <person name="Barry K."/>
            <person name="Miller A.N."/>
            <person name="Grigoriev I.V."/>
            <person name="Debuchy R."/>
            <person name="Gladieux P."/>
            <person name="Thoren M.H."/>
            <person name="Johannesson H."/>
        </authorList>
    </citation>
    <scope>NUCLEOTIDE SEQUENCE</scope>
    <source>
        <strain evidence="2">SMH2532-1</strain>
    </source>
</reference>
<keyword evidence="3" id="KW-1185">Reference proteome</keyword>
<dbReference type="EMBL" id="JAULSV010000002">
    <property type="protein sequence ID" value="KAK0652465.1"/>
    <property type="molecule type" value="Genomic_DNA"/>
</dbReference>
<comment type="caution">
    <text evidence="2">The sequence shown here is derived from an EMBL/GenBank/DDBJ whole genome shotgun (WGS) entry which is preliminary data.</text>
</comment>
<evidence type="ECO:0000313" key="2">
    <source>
        <dbReference type="EMBL" id="KAK0652465.1"/>
    </source>
</evidence>